<name>A0A1S1L810_9MYCO</name>
<evidence type="ECO:0000313" key="7">
    <source>
        <dbReference type="Proteomes" id="UP000179616"/>
    </source>
</evidence>
<protein>
    <submittedName>
        <fullName evidence="6">Esterase</fullName>
    </submittedName>
</protein>
<dbReference type="Gene3D" id="3.40.50.1820">
    <property type="entry name" value="alpha/beta hydrolase"/>
    <property type="match status" value="1"/>
</dbReference>
<dbReference type="EMBL" id="MLIK01000019">
    <property type="protein sequence ID" value="OHU21092.1"/>
    <property type="molecule type" value="Genomic_DNA"/>
</dbReference>
<evidence type="ECO:0000256" key="4">
    <source>
        <dbReference type="SAM" id="MobiDB-lite"/>
    </source>
</evidence>
<dbReference type="InterPro" id="IPR033140">
    <property type="entry name" value="Lipase_GDXG_put_SER_AS"/>
</dbReference>
<dbReference type="RefSeq" id="WP_070937564.1">
    <property type="nucleotide sequence ID" value="NZ_MLIK01000019.1"/>
</dbReference>
<gene>
    <name evidence="6" type="ORF">BKG76_10285</name>
</gene>
<sequence length="344" mass="36804">MNDPVHSSTPHGAVTFDTKGSDSALQRSSHAMARMILRPTLEALARLGARYPRARARGFRAANFVELAAYPLRPSLGTRRRIVTFPRFRAEWLWDKTLPEPESTSGGAILYFHGGAFILGGLHSHRRMAARLARAAGTPVLVVDYRQLPLAHITDSVADAVDSYRYLLDSGYAADSIVFAGDSAGGGLVFSAALAARDSGLPMPGGIAAISPWADLDCSAKRAHPNEAHDAMLSGFILSVPGELGMARDGALDPSWSPVNHDFAGMSPVFIQVGSHEVLLVDVELLARRCAEAHVPCTVQVWNHAVHDFQIAADILPDARAAIADMAQFIRGVSDPNNLKAGTS</sequence>
<accession>A0A1S1L810</accession>
<dbReference type="OrthoDB" id="128186at2"/>
<dbReference type="InterPro" id="IPR050300">
    <property type="entry name" value="GDXG_lipolytic_enzyme"/>
</dbReference>
<reference evidence="6 7" key="1">
    <citation type="submission" date="2016-10" db="EMBL/GenBank/DDBJ databases">
        <title>Evaluation of Human, Veterinary and Environmental Mycobacterium chelonae Isolates by Core Genome Phylogenomic Analysis, Targeted Gene Comparison, and Anti-microbial Susceptibility Patterns: A Tale of Mistaken Identities.</title>
        <authorList>
            <person name="Fogelson S.B."/>
            <person name="Camus A.C."/>
            <person name="Lorenz W."/>
            <person name="Vasireddy R."/>
            <person name="Vasireddy S."/>
            <person name="Smith T."/>
            <person name="Brown-Elliott B.A."/>
            <person name="Wallace R.J.Jr."/>
            <person name="Hasan N.A."/>
            <person name="Reischl U."/>
            <person name="Sanchez S."/>
        </authorList>
    </citation>
    <scope>NUCLEOTIDE SEQUENCE [LARGE SCALE GENOMIC DNA]</scope>
    <source>
        <strain evidence="6 7">1559</strain>
    </source>
</reference>
<evidence type="ECO:0000259" key="5">
    <source>
        <dbReference type="Pfam" id="PF07859"/>
    </source>
</evidence>
<feature type="domain" description="Alpha/beta hydrolase fold-3" evidence="5">
    <location>
        <begin position="109"/>
        <end position="310"/>
    </location>
</feature>
<comment type="caution">
    <text evidence="6">The sequence shown here is derived from an EMBL/GenBank/DDBJ whole genome shotgun (WGS) entry which is preliminary data.</text>
</comment>
<dbReference type="InterPro" id="IPR013094">
    <property type="entry name" value="AB_hydrolase_3"/>
</dbReference>
<feature type="active site" evidence="3">
    <location>
        <position position="183"/>
    </location>
</feature>
<dbReference type="InterPro" id="IPR029058">
    <property type="entry name" value="AB_hydrolase_fold"/>
</dbReference>
<dbReference type="STRING" id="948102.BKG76_10285"/>
<dbReference type="GO" id="GO:0004806">
    <property type="term" value="F:triacylglycerol lipase activity"/>
    <property type="evidence" value="ECO:0007669"/>
    <property type="project" value="TreeGrafter"/>
</dbReference>
<proteinExistence type="inferred from homology"/>
<dbReference type="PANTHER" id="PTHR48081:SF30">
    <property type="entry name" value="ACETYL-HYDROLASE LIPR-RELATED"/>
    <property type="match status" value="1"/>
</dbReference>
<organism evidence="6 7">
    <name type="scientific">Mycobacteroides franklinii</name>
    <dbReference type="NCBI Taxonomy" id="948102"/>
    <lineage>
        <taxon>Bacteria</taxon>
        <taxon>Bacillati</taxon>
        <taxon>Actinomycetota</taxon>
        <taxon>Actinomycetes</taxon>
        <taxon>Mycobacteriales</taxon>
        <taxon>Mycobacteriaceae</taxon>
        <taxon>Mycobacteroides</taxon>
    </lineage>
</organism>
<feature type="compositionally biased region" description="Polar residues" evidence="4">
    <location>
        <begin position="1"/>
        <end position="10"/>
    </location>
</feature>
<evidence type="ECO:0000313" key="6">
    <source>
        <dbReference type="EMBL" id="OHU21092.1"/>
    </source>
</evidence>
<dbReference type="Proteomes" id="UP000179616">
    <property type="component" value="Unassembled WGS sequence"/>
</dbReference>
<evidence type="ECO:0000256" key="1">
    <source>
        <dbReference type="ARBA" id="ARBA00010515"/>
    </source>
</evidence>
<dbReference type="Pfam" id="PF07859">
    <property type="entry name" value="Abhydrolase_3"/>
    <property type="match status" value="1"/>
</dbReference>
<evidence type="ECO:0000256" key="2">
    <source>
        <dbReference type="ARBA" id="ARBA00022801"/>
    </source>
</evidence>
<evidence type="ECO:0000256" key="3">
    <source>
        <dbReference type="PROSITE-ProRule" id="PRU10038"/>
    </source>
</evidence>
<dbReference type="GeneID" id="57167190"/>
<dbReference type="AlphaFoldDB" id="A0A1S1L810"/>
<keyword evidence="2" id="KW-0378">Hydrolase</keyword>
<dbReference type="SUPFAM" id="SSF53474">
    <property type="entry name" value="alpha/beta-Hydrolases"/>
    <property type="match status" value="1"/>
</dbReference>
<dbReference type="PROSITE" id="PS01174">
    <property type="entry name" value="LIPASE_GDXG_SER"/>
    <property type="match status" value="1"/>
</dbReference>
<comment type="similarity">
    <text evidence="1">Belongs to the 'GDXG' lipolytic enzyme family.</text>
</comment>
<feature type="region of interest" description="Disordered" evidence="4">
    <location>
        <begin position="1"/>
        <end position="22"/>
    </location>
</feature>
<dbReference type="PANTHER" id="PTHR48081">
    <property type="entry name" value="AB HYDROLASE SUPERFAMILY PROTEIN C4A8.06C"/>
    <property type="match status" value="1"/>
</dbReference>